<dbReference type="SUPFAM" id="SSF53335">
    <property type="entry name" value="S-adenosyl-L-methionine-dependent methyltransferases"/>
    <property type="match status" value="1"/>
</dbReference>
<evidence type="ECO:0000256" key="1">
    <source>
        <dbReference type="ARBA" id="ARBA00022603"/>
    </source>
</evidence>
<dbReference type="STRING" id="1555112.LIP_1066"/>
<dbReference type="Pfam" id="PF00891">
    <property type="entry name" value="Methyltransf_2"/>
    <property type="match status" value="1"/>
</dbReference>
<dbReference type="InterPro" id="IPR029063">
    <property type="entry name" value="SAM-dependent_MTases_sf"/>
</dbReference>
<evidence type="ECO:0000259" key="4">
    <source>
        <dbReference type="Pfam" id="PF00891"/>
    </source>
</evidence>
<dbReference type="Proteomes" id="UP000065807">
    <property type="component" value="Chromosome"/>
</dbReference>
<keyword evidence="3" id="KW-0949">S-adenosyl-L-methionine</keyword>
<organism evidence="5 6">
    <name type="scientific">Limnochorda pilosa</name>
    <dbReference type="NCBI Taxonomy" id="1555112"/>
    <lineage>
        <taxon>Bacteria</taxon>
        <taxon>Bacillati</taxon>
        <taxon>Bacillota</taxon>
        <taxon>Limnochordia</taxon>
        <taxon>Limnochordales</taxon>
        <taxon>Limnochordaceae</taxon>
        <taxon>Limnochorda</taxon>
    </lineage>
</organism>
<keyword evidence="2" id="KW-0808">Transferase</keyword>
<feature type="domain" description="O-methyltransferase C-terminal" evidence="4">
    <location>
        <begin position="2"/>
        <end position="117"/>
    </location>
</feature>
<dbReference type="InterPro" id="IPR001077">
    <property type="entry name" value="COMT_C"/>
</dbReference>
<gene>
    <name evidence="5" type="ORF">LIP_1066</name>
</gene>
<reference evidence="6" key="1">
    <citation type="submission" date="2015-07" db="EMBL/GenBank/DDBJ databases">
        <title>Complete genome sequence and phylogenetic analysis of Limnochorda pilosa.</title>
        <authorList>
            <person name="Watanabe M."/>
            <person name="Kojima H."/>
            <person name="Fukui M."/>
        </authorList>
    </citation>
    <scope>NUCLEOTIDE SEQUENCE [LARGE SCALE GENOMIC DNA]</scope>
    <source>
        <strain evidence="6">HC45</strain>
    </source>
</reference>
<dbReference type="PROSITE" id="PS51683">
    <property type="entry name" value="SAM_OMT_II"/>
    <property type="match status" value="1"/>
</dbReference>
<reference evidence="6" key="2">
    <citation type="journal article" date="2016" name="Int. J. Syst. Evol. Microbiol.">
        <title>Complete genome sequence and cell structure of Limnochorda pilosa, a Gram-negative spore-former within the phylum Firmicutes.</title>
        <authorList>
            <person name="Watanabe M."/>
            <person name="Kojima H."/>
            <person name="Fukui M."/>
        </authorList>
    </citation>
    <scope>NUCLEOTIDE SEQUENCE [LARGE SCALE GENOMIC DNA]</scope>
    <source>
        <strain evidence="6">HC45</strain>
    </source>
</reference>
<dbReference type="GO" id="GO:0032259">
    <property type="term" value="P:methylation"/>
    <property type="evidence" value="ECO:0007669"/>
    <property type="project" value="UniProtKB-KW"/>
</dbReference>
<dbReference type="KEGG" id="lpil:LIP_1066"/>
<evidence type="ECO:0000256" key="3">
    <source>
        <dbReference type="ARBA" id="ARBA00022691"/>
    </source>
</evidence>
<dbReference type="EMBL" id="AP014924">
    <property type="protein sequence ID" value="BAS26923.1"/>
    <property type="molecule type" value="Genomic_DNA"/>
</dbReference>
<keyword evidence="1" id="KW-0489">Methyltransferase</keyword>
<dbReference type="AlphaFoldDB" id="A0A0K2SII7"/>
<evidence type="ECO:0000256" key="2">
    <source>
        <dbReference type="ARBA" id="ARBA00022679"/>
    </source>
</evidence>
<proteinExistence type="predicted"/>
<name>A0A0K2SII7_LIMPI</name>
<dbReference type="Gene3D" id="3.40.50.150">
    <property type="entry name" value="Vaccinia Virus protein VP39"/>
    <property type="match status" value="1"/>
</dbReference>
<evidence type="ECO:0000313" key="6">
    <source>
        <dbReference type="Proteomes" id="UP000065807"/>
    </source>
</evidence>
<accession>A0A0K2SII7</accession>
<keyword evidence="6" id="KW-1185">Reference proteome</keyword>
<evidence type="ECO:0000313" key="5">
    <source>
        <dbReference type="EMBL" id="BAS26923.1"/>
    </source>
</evidence>
<protein>
    <recommendedName>
        <fullName evidence="4">O-methyltransferase C-terminal domain-containing protein</fullName>
    </recommendedName>
</protein>
<dbReference type="InterPro" id="IPR016461">
    <property type="entry name" value="COMT-like"/>
</dbReference>
<sequence length="138" mass="15311">MLQDLPGVLDLNRAQGREWPGVTSFPGDFLEVLPEGPFDLAYLGNVTHIYGAEENVALLTRLRERQPVGGMVAINDFVRGRSPRAPLFALQMLLSTHQGGVRSEAEYRAWLERAGYEDVRVEDRPGGVKQLVLAQRGP</sequence>
<dbReference type="GO" id="GO:0008171">
    <property type="term" value="F:O-methyltransferase activity"/>
    <property type="evidence" value="ECO:0007669"/>
    <property type="project" value="InterPro"/>
</dbReference>